<dbReference type="EMBL" id="WHWB01034680">
    <property type="protein sequence ID" value="KAJ7406013.1"/>
    <property type="molecule type" value="Genomic_DNA"/>
</dbReference>
<proteinExistence type="predicted"/>
<evidence type="ECO:0000313" key="2">
    <source>
        <dbReference type="Proteomes" id="UP001145742"/>
    </source>
</evidence>
<sequence>MPFARSFIIDKQAMPFTRIFIIDKQAMPFARIFIIDKQAMPFARRFIIDKQAIPFARSFIIDKQAMPFARRFIIDKQAMPFASFAARPDLHIEPIVCRQTAVLQHHQVLGGLGETALFCLPPFSDKRHQYVLVSLHFQMCREVQDQSAVIQPVCTALDPQEPALHAAPTANDAEDFGVGITLWLLKNIMTLAETNTQTCEKDS</sequence>
<protein>
    <submittedName>
        <fullName evidence="1">Uncharacterized protein</fullName>
    </submittedName>
</protein>
<keyword evidence="2" id="KW-1185">Reference proteome</keyword>
<gene>
    <name evidence="1" type="ORF">WISP_136324</name>
</gene>
<dbReference type="Proteomes" id="UP001145742">
    <property type="component" value="Unassembled WGS sequence"/>
</dbReference>
<reference evidence="1" key="1">
    <citation type="submission" date="2019-10" db="EMBL/GenBank/DDBJ databases">
        <authorList>
            <person name="Soares A.E.R."/>
            <person name="Aleixo A."/>
            <person name="Schneider P."/>
            <person name="Miyaki C.Y."/>
            <person name="Schneider M.P."/>
            <person name="Mello C."/>
            <person name="Vasconcelos A.T.R."/>
        </authorList>
    </citation>
    <scope>NUCLEOTIDE SEQUENCE</scope>
    <source>
        <tissue evidence="1">Muscle</tissue>
    </source>
</reference>
<organism evidence="1 2">
    <name type="scientific">Willisornis vidua</name>
    <name type="common">Xingu scale-backed antbird</name>
    <dbReference type="NCBI Taxonomy" id="1566151"/>
    <lineage>
        <taxon>Eukaryota</taxon>
        <taxon>Metazoa</taxon>
        <taxon>Chordata</taxon>
        <taxon>Craniata</taxon>
        <taxon>Vertebrata</taxon>
        <taxon>Euteleostomi</taxon>
        <taxon>Archelosauria</taxon>
        <taxon>Archosauria</taxon>
        <taxon>Dinosauria</taxon>
        <taxon>Saurischia</taxon>
        <taxon>Theropoda</taxon>
        <taxon>Coelurosauria</taxon>
        <taxon>Aves</taxon>
        <taxon>Neognathae</taxon>
        <taxon>Neoaves</taxon>
        <taxon>Telluraves</taxon>
        <taxon>Australaves</taxon>
        <taxon>Passeriformes</taxon>
        <taxon>Thamnophilidae</taxon>
        <taxon>Willisornis</taxon>
    </lineage>
</organism>
<accession>A0ABQ9CT62</accession>
<evidence type="ECO:0000313" key="1">
    <source>
        <dbReference type="EMBL" id="KAJ7406013.1"/>
    </source>
</evidence>
<name>A0ABQ9CT62_9PASS</name>
<comment type="caution">
    <text evidence="1">The sequence shown here is derived from an EMBL/GenBank/DDBJ whole genome shotgun (WGS) entry which is preliminary data.</text>
</comment>